<feature type="non-terminal residue" evidence="3">
    <location>
        <position position="164"/>
    </location>
</feature>
<gene>
    <name evidence="3" type="ORF">TRIADDRAFT_6846</name>
</gene>
<dbReference type="PhylomeDB" id="B3RJL7"/>
<evidence type="ECO:0000313" key="3">
    <source>
        <dbReference type="EMBL" id="EDV28515.1"/>
    </source>
</evidence>
<dbReference type="EMBL" id="DS985241">
    <property type="protein sequence ID" value="EDV28515.1"/>
    <property type="molecule type" value="Genomic_DNA"/>
</dbReference>
<dbReference type="KEGG" id="tad:TRIADDRAFT_6846"/>
<dbReference type="CDD" id="cd13179">
    <property type="entry name" value="RanBD_RanBP1"/>
    <property type="match status" value="1"/>
</dbReference>
<dbReference type="GO" id="GO:0006913">
    <property type="term" value="P:nucleocytoplasmic transport"/>
    <property type="evidence" value="ECO:0007669"/>
    <property type="project" value="InterPro"/>
</dbReference>
<dbReference type="PANTHER" id="PTHR23138">
    <property type="entry name" value="RAN BINDING PROTEIN"/>
    <property type="match status" value="1"/>
</dbReference>
<dbReference type="OrthoDB" id="2357150at2759"/>
<name>B3RJL7_TRIAD</name>
<evidence type="ECO:0000313" key="4">
    <source>
        <dbReference type="Proteomes" id="UP000009022"/>
    </source>
</evidence>
<proteinExistence type="predicted"/>
<dbReference type="CTD" id="6749738"/>
<dbReference type="InterPro" id="IPR000156">
    <property type="entry name" value="Ran_bind_dom"/>
</dbReference>
<evidence type="ECO:0000256" key="1">
    <source>
        <dbReference type="SAM" id="MobiDB-lite"/>
    </source>
</evidence>
<dbReference type="OMA" id="HYIYPNK"/>
<dbReference type="AlphaFoldDB" id="B3RJL7"/>
<dbReference type="PROSITE" id="PS50196">
    <property type="entry name" value="RANBD1"/>
    <property type="match status" value="1"/>
</dbReference>
<evidence type="ECO:0000259" key="2">
    <source>
        <dbReference type="PROSITE" id="PS50196"/>
    </source>
</evidence>
<dbReference type="RefSeq" id="XP_002107717.1">
    <property type="nucleotide sequence ID" value="XM_002107681.1"/>
</dbReference>
<dbReference type="Gene3D" id="2.30.29.30">
    <property type="entry name" value="Pleckstrin-homology domain (PH domain)/Phosphotyrosine-binding domain (PTB)"/>
    <property type="match status" value="1"/>
</dbReference>
<dbReference type="Proteomes" id="UP000009022">
    <property type="component" value="Unassembled WGS sequence"/>
</dbReference>
<feature type="domain" description="RanBD1" evidence="2">
    <location>
        <begin position="3"/>
        <end position="141"/>
    </location>
</feature>
<accession>B3RJL7</accession>
<dbReference type="GeneID" id="6749738"/>
<dbReference type="HOGENOM" id="CLU_067861_2_2_1"/>
<dbReference type="InterPro" id="IPR011993">
    <property type="entry name" value="PH-like_dom_sf"/>
</dbReference>
<dbReference type="InterPro" id="IPR045256">
    <property type="entry name" value="RanBP1_RanBD"/>
</dbReference>
<dbReference type="PANTHER" id="PTHR23138:SF94">
    <property type="entry name" value="RAN BINDING PROTEIN 1"/>
    <property type="match status" value="1"/>
</dbReference>
<dbReference type="SUPFAM" id="SSF50729">
    <property type="entry name" value="PH domain-like"/>
    <property type="match status" value="1"/>
</dbReference>
<feature type="non-terminal residue" evidence="3">
    <location>
        <position position="1"/>
    </location>
</feature>
<dbReference type="GO" id="GO:0005643">
    <property type="term" value="C:nuclear pore"/>
    <property type="evidence" value="ECO:0000318"/>
    <property type="project" value="GO_Central"/>
</dbReference>
<feature type="region of interest" description="Disordered" evidence="1">
    <location>
        <begin position="135"/>
        <end position="164"/>
    </location>
</feature>
<organism evidence="3 4">
    <name type="scientific">Trichoplax adhaerens</name>
    <name type="common">Trichoplax reptans</name>
    <dbReference type="NCBI Taxonomy" id="10228"/>
    <lineage>
        <taxon>Eukaryota</taxon>
        <taxon>Metazoa</taxon>
        <taxon>Placozoa</taxon>
        <taxon>Uniplacotomia</taxon>
        <taxon>Trichoplacea</taxon>
        <taxon>Trichoplacidae</taxon>
        <taxon>Trichoplax</taxon>
    </lineage>
</organism>
<dbReference type="GO" id="GO:0005737">
    <property type="term" value="C:cytoplasm"/>
    <property type="evidence" value="ECO:0000318"/>
    <property type="project" value="GO_Central"/>
</dbReference>
<dbReference type="STRING" id="10228.B3RJL7"/>
<dbReference type="InParanoid" id="B3RJL7"/>
<dbReference type="InterPro" id="IPR045255">
    <property type="entry name" value="RanBP1-like"/>
</dbReference>
<sequence length="164" mass="18549">DVQFEPIVTLAPVEVKTNEENESVLFAERARLYRFDKANDPPEWKERGTGEVKILIGNEDNKKRIVMRRDKTLKVCCNHYVSPDMKLIPSAGSDKAWVWTTSCDFADEVSTPENLAIRFKDSTIACRFKDVFETAEPSTSEKDESKDVADRLEGLSVAESKESA</sequence>
<dbReference type="SMART" id="SM00160">
    <property type="entry name" value="RanBD"/>
    <property type="match status" value="1"/>
</dbReference>
<protein>
    <recommendedName>
        <fullName evidence="2">RanBD1 domain-containing protein</fullName>
    </recommendedName>
</protein>
<keyword evidence="4" id="KW-1185">Reference proteome</keyword>
<reference evidence="3 4" key="1">
    <citation type="journal article" date="2008" name="Nature">
        <title>The Trichoplax genome and the nature of placozoans.</title>
        <authorList>
            <person name="Srivastava M."/>
            <person name="Begovic E."/>
            <person name="Chapman J."/>
            <person name="Putnam N.H."/>
            <person name="Hellsten U."/>
            <person name="Kawashima T."/>
            <person name="Kuo A."/>
            <person name="Mitros T."/>
            <person name="Salamov A."/>
            <person name="Carpenter M.L."/>
            <person name="Signorovitch A.Y."/>
            <person name="Moreno M.A."/>
            <person name="Kamm K."/>
            <person name="Grimwood J."/>
            <person name="Schmutz J."/>
            <person name="Shapiro H."/>
            <person name="Grigoriev I.V."/>
            <person name="Buss L.W."/>
            <person name="Schierwater B."/>
            <person name="Dellaporta S.L."/>
            <person name="Rokhsar D.S."/>
        </authorList>
    </citation>
    <scope>NUCLEOTIDE SEQUENCE [LARGE SCALE GENOMIC DNA]</scope>
    <source>
        <strain evidence="3 4">Grell-BS-1999</strain>
    </source>
</reference>
<dbReference type="Pfam" id="PF00638">
    <property type="entry name" value="Ran_BP1"/>
    <property type="match status" value="1"/>
</dbReference>
<dbReference type="FunFam" id="2.30.29.30:FF:000018">
    <property type="entry name" value="E3 SUMO-protein ligase RanBP2"/>
    <property type="match status" value="1"/>
</dbReference>
<dbReference type="eggNOG" id="KOG0864">
    <property type="taxonomic scope" value="Eukaryota"/>
</dbReference>
<feature type="compositionally biased region" description="Basic and acidic residues" evidence="1">
    <location>
        <begin position="139"/>
        <end position="164"/>
    </location>
</feature>